<proteinExistence type="predicted"/>
<sequence length="99" mass="11439">MVLDEQQELMVRTRIKELADKRDYPKTICPSEVARGLSKQELGQLDVSEWRESMDAVRQTVWKMRNEGVVEVLQKGEVLDAGMRLEDVRGPIRVRAVRS</sequence>
<dbReference type="Proteomes" id="UP000700596">
    <property type="component" value="Unassembled WGS sequence"/>
</dbReference>
<dbReference type="EMBL" id="JAGMWT010000002">
    <property type="protein sequence ID" value="KAH7136115.1"/>
    <property type="molecule type" value="Genomic_DNA"/>
</dbReference>
<accession>A0A9P9IYZ5</accession>
<dbReference type="InterPro" id="IPR036388">
    <property type="entry name" value="WH-like_DNA-bd_sf"/>
</dbReference>
<evidence type="ECO:0000313" key="1">
    <source>
        <dbReference type="EMBL" id="KAH7136115.1"/>
    </source>
</evidence>
<protein>
    <recommendedName>
        <fullName evidence="3">DUF3253 domain-containing protein</fullName>
    </recommendedName>
</protein>
<evidence type="ECO:0008006" key="3">
    <source>
        <dbReference type="Google" id="ProtNLM"/>
    </source>
</evidence>
<name>A0A9P9IYZ5_9PLEO</name>
<dbReference type="Pfam" id="PF11625">
    <property type="entry name" value="DUF3253"/>
    <property type="match status" value="1"/>
</dbReference>
<gene>
    <name evidence="1" type="ORF">B0J11DRAFT_178706</name>
</gene>
<dbReference type="AlphaFoldDB" id="A0A9P9IYZ5"/>
<organism evidence="1 2">
    <name type="scientific">Dendryphion nanum</name>
    <dbReference type="NCBI Taxonomy" id="256645"/>
    <lineage>
        <taxon>Eukaryota</taxon>
        <taxon>Fungi</taxon>
        <taxon>Dikarya</taxon>
        <taxon>Ascomycota</taxon>
        <taxon>Pezizomycotina</taxon>
        <taxon>Dothideomycetes</taxon>
        <taxon>Pleosporomycetidae</taxon>
        <taxon>Pleosporales</taxon>
        <taxon>Torulaceae</taxon>
        <taxon>Dendryphion</taxon>
    </lineage>
</organism>
<reference evidence="1" key="1">
    <citation type="journal article" date="2021" name="Nat. Commun.">
        <title>Genetic determinants of endophytism in the Arabidopsis root mycobiome.</title>
        <authorList>
            <person name="Mesny F."/>
            <person name="Miyauchi S."/>
            <person name="Thiergart T."/>
            <person name="Pickel B."/>
            <person name="Atanasova L."/>
            <person name="Karlsson M."/>
            <person name="Huettel B."/>
            <person name="Barry K.W."/>
            <person name="Haridas S."/>
            <person name="Chen C."/>
            <person name="Bauer D."/>
            <person name="Andreopoulos W."/>
            <person name="Pangilinan J."/>
            <person name="LaButti K."/>
            <person name="Riley R."/>
            <person name="Lipzen A."/>
            <person name="Clum A."/>
            <person name="Drula E."/>
            <person name="Henrissat B."/>
            <person name="Kohler A."/>
            <person name="Grigoriev I.V."/>
            <person name="Martin F.M."/>
            <person name="Hacquard S."/>
        </authorList>
    </citation>
    <scope>NUCLEOTIDE SEQUENCE</scope>
    <source>
        <strain evidence="1">MPI-CAGE-CH-0243</strain>
    </source>
</reference>
<keyword evidence="2" id="KW-1185">Reference proteome</keyword>
<dbReference type="InterPro" id="IPR021660">
    <property type="entry name" value="DUF3253"/>
</dbReference>
<dbReference type="InterPro" id="IPR036390">
    <property type="entry name" value="WH_DNA-bd_sf"/>
</dbReference>
<dbReference type="SUPFAM" id="SSF46785">
    <property type="entry name" value="Winged helix' DNA-binding domain"/>
    <property type="match status" value="1"/>
</dbReference>
<evidence type="ECO:0000313" key="2">
    <source>
        <dbReference type="Proteomes" id="UP000700596"/>
    </source>
</evidence>
<comment type="caution">
    <text evidence="1">The sequence shown here is derived from an EMBL/GenBank/DDBJ whole genome shotgun (WGS) entry which is preliminary data.</text>
</comment>
<dbReference type="Gene3D" id="1.10.10.10">
    <property type="entry name" value="Winged helix-like DNA-binding domain superfamily/Winged helix DNA-binding domain"/>
    <property type="match status" value="1"/>
</dbReference>
<dbReference type="OrthoDB" id="2563170at2759"/>